<keyword evidence="5 8" id="KW-0812">Transmembrane</keyword>
<feature type="transmembrane region" description="Helical" evidence="8">
    <location>
        <begin position="88"/>
        <end position="108"/>
    </location>
</feature>
<evidence type="ECO:0000256" key="7">
    <source>
        <dbReference type="ARBA" id="ARBA00023136"/>
    </source>
</evidence>
<dbReference type="OrthoDB" id="8843934at2"/>
<feature type="transmembrane region" description="Helical" evidence="8">
    <location>
        <begin position="7"/>
        <end position="25"/>
    </location>
</feature>
<dbReference type="RefSeq" id="WP_121087893.1">
    <property type="nucleotide sequence ID" value="NZ_RBZU01000007.1"/>
</dbReference>
<comment type="subcellular location">
    <subcellularLocation>
        <location evidence="1">Cell membrane</location>
        <topology evidence="1">Multi-pass membrane protein</topology>
    </subcellularLocation>
</comment>
<evidence type="ECO:0000256" key="6">
    <source>
        <dbReference type="ARBA" id="ARBA00022989"/>
    </source>
</evidence>
<evidence type="ECO:0000256" key="5">
    <source>
        <dbReference type="ARBA" id="ARBA00022692"/>
    </source>
</evidence>
<feature type="transmembrane region" description="Helical" evidence="8">
    <location>
        <begin position="64"/>
        <end position="82"/>
    </location>
</feature>
<comment type="caution">
    <text evidence="9">The sequence shown here is derived from an EMBL/GenBank/DDBJ whole genome shotgun (WGS) entry which is preliminary data.</text>
</comment>
<accession>A0A494XRN3</accession>
<evidence type="ECO:0000256" key="4">
    <source>
        <dbReference type="ARBA" id="ARBA00022519"/>
    </source>
</evidence>
<organism evidence="9 10">
    <name type="scientific">Pararobbsia silviterrae</name>
    <dbReference type="NCBI Taxonomy" id="1792498"/>
    <lineage>
        <taxon>Bacteria</taxon>
        <taxon>Pseudomonadati</taxon>
        <taxon>Pseudomonadota</taxon>
        <taxon>Betaproteobacteria</taxon>
        <taxon>Burkholderiales</taxon>
        <taxon>Burkholderiaceae</taxon>
        <taxon>Pararobbsia</taxon>
    </lineage>
</organism>
<evidence type="ECO:0000256" key="3">
    <source>
        <dbReference type="ARBA" id="ARBA00022475"/>
    </source>
</evidence>
<keyword evidence="4" id="KW-0997">Cell inner membrane</keyword>
<dbReference type="CDD" id="cd06579">
    <property type="entry name" value="TM_PBP1_transp_AraH_like"/>
    <property type="match status" value="1"/>
</dbReference>
<keyword evidence="10" id="KW-1185">Reference proteome</keyword>
<sequence length="316" mass="32346">MRRFERVPPALWIGVALFVICWIEVPRFGSASNLANVSRVASILLLAALGQTVVIIVRGIDFSIGSAVALFSVISVMTAPHYGMACAFAIATLAVLAVGLVNGVFVGVLQAPPFLVTLGSMIAVHGLCGAMVGGVPLDSPADIDFSGLVQASCLGLPVPLWMAVGGFATIGIALRFTRFGRECFALGSNDTAARLAGIPVRYRVVSAYLLNALLVAAAGAILTSRLGSGQPNLYPGMPFEAIAACAIGGVPLSGGKGGAIHALIGVLILTIVVNALVLLNLPTLVQNMLLGVVIVGAVLGRQRQMDGRRVGVAAIG</sequence>
<keyword evidence="7 8" id="KW-0472">Membrane</keyword>
<dbReference type="GO" id="GO:0022857">
    <property type="term" value="F:transmembrane transporter activity"/>
    <property type="evidence" value="ECO:0007669"/>
    <property type="project" value="InterPro"/>
</dbReference>
<evidence type="ECO:0000256" key="2">
    <source>
        <dbReference type="ARBA" id="ARBA00022448"/>
    </source>
</evidence>
<dbReference type="Proteomes" id="UP000270342">
    <property type="component" value="Unassembled WGS sequence"/>
</dbReference>
<evidence type="ECO:0000313" key="10">
    <source>
        <dbReference type="Proteomes" id="UP000270342"/>
    </source>
</evidence>
<dbReference type="EMBL" id="RBZU01000007">
    <property type="protein sequence ID" value="RKP53265.1"/>
    <property type="molecule type" value="Genomic_DNA"/>
</dbReference>
<feature type="transmembrane region" description="Helical" evidence="8">
    <location>
        <begin position="149"/>
        <end position="174"/>
    </location>
</feature>
<feature type="transmembrane region" description="Helical" evidence="8">
    <location>
        <begin position="115"/>
        <end position="137"/>
    </location>
</feature>
<keyword evidence="6 8" id="KW-1133">Transmembrane helix</keyword>
<reference evidence="9 10" key="1">
    <citation type="submission" date="2018-10" db="EMBL/GenBank/DDBJ databases">
        <title>Robbsia sp. DHC34, isolated from soil.</title>
        <authorList>
            <person name="Gao Z.-H."/>
            <person name="Qiu L.-H."/>
        </authorList>
    </citation>
    <scope>NUCLEOTIDE SEQUENCE [LARGE SCALE GENOMIC DNA]</scope>
    <source>
        <strain evidence="9 10">DHC34</strain>
    </source>
</reference>
<dbReference type="PANTHER" id="PTHR32196:SF21">
    <property type="entry name" value="ABC TRANSPORTER PERMEASE PROTEIN YPHD-RELATED"/>
    <property type="match status" value="1"/>
</dbReference>
<dbReference type="Pfam" id="PF02653">
    <property type="entry name" value="BPD_transp_2"/>
    <property type="match status" value="1"/>
</dbReference>
<evidence type="ECO:0000256" key="8">
    <source>
        <dbReference type="SAM" id="Phobius"/>
    </source>
</evidence>
<feature type="transmembrane region" description="Helical" evidence="8">
    <location>
        <begin position="233"/>
        <end position="252"/>
    </location>
</feature>
<keyword evidence="3" id="KW-1003">Cell membrane</keyword>
<dbReference type="InterPro" id="IPR001851">
    <property type="entry name" value="ABC_transp_permease"/>
</dbReference>
<feature type="transmembrane region" description="Helical" evidence="8">
    <location>
        <begin position="37"/>
        <end position="57"/>
    </location>
</feature>
<keyword evidence="2" id="KW-0813">Transport</keyword>
<evidence type="ECO:0000256" key="1">
    <source>
        <dbReference type="ARBA" id="ARBA00004651"/>
    </source>
</evidence>
<name>A0A494XRN3_9BURK</name>
<gene>
    <name evidence="9" type="ORF">D7S86_16165</name>
</gene>
<dbReference type="AlphaFoldDB" id="A0A494XRN3"/>
<dbReference type="PANTHER" id="PTHR32196">
    <property type="entry name" value="ABC TRANSPORTER PERMEASE PROTEIN YPHD-RELATED-RELATED"/>
    <property type="match status" value="1"/>
</dbReference>
<proteinExistence type="predicted"/>
<feature type="transmembrane region" description="Helical" evidence="8">
    <location>
        <begin position="208"/>
        <end position="227"/>
    </location>
</feature>
<feature type="transmembrane region" description="Helical" evidence="8">
    <location>
        <begin position="284"/>
        <end position="300"/>
    </location>
</feature>
<evidence type="ECO:0000313" key="9">
    <source>
        <dbReference type="EMBL" id="RKP53265.1"/>
    </source>
</evidence>
<feature type="transmembrane region" description="Helical" evidence="8">
    <location>
        <begin position="259"/>
        <end position="278"/>
    </location>
</feature>
<dbReference type="GO" id="GO:0005886">
    <property type="term" value="C:plasma membrane"/>
    <property type="evidence" value="ECO:0007669"/>
    <property type="project" value="UniProtKB-SubCell"/>
</dbReference>
<protein>
    <submittedName>
        <fullName evidence="9">ABC transporter permease</fullName>
    </submittedName>
</protein>